<proteinExistence type="inferred from homology"/>
<evidence type="ECO:0000256" key="2">
    <source>
        <dbReference type="ARBA" id="ARBA00023015"/>
    </source>
</evidence>
<dbReference type="PRINTS" id="PR00039">
    <property type="entry name" value="HTHLYSR"/>
</dbReference>
<accession>A0ABN8EIA0</accession>
<dbReference type="Pfam" id="PF03466">
    <property type="entry name" value="LysR_substrate"/>
    <property type="match status" value="1"/>
</dbReference>
<dbReference type="InterPro" id="IPR058163">
    <property type="entry name" value="LysR-type_TF_proteobact-type"/>
</dbReference>
<evidence type="ECO:0000256" key="1">
    <source>
        <dbReference type="ARBA" id="ARBA00009437"/>
    </source>
</evidence>
<organism evidence="6 7">
    <name type="scientific">Sinobacterium norvegicum</name>
    <dbReference type="NCBI Taxonomy" id="1641715"/>
    <lineage>
        <taxon>Bacteria</taxon>
        <taxon>Pseudomonadati</taxon>
        <taxon>Pseudomonadota</taxon>
        <taxon>Gammaproteobacteria</taxon>
        <taxon>Cellvibrionales</taxon>
        <taxon>Spongiibacteraceae</taxon>
        <taxon>Sinobacterium</taxon>
    </lineage>
</organism>
<protein>
    <submittedName>
        <fullName evidence="6">Glycine cleavage system transcriptional activator</fullName>
    </submittedName>
</protein>
<comment type="caution">
    <text evidence="6">The sequence shown here is derived from an EMBL/GenBank/DDBJ whole genome shotgun (WGS) entry which is preliminary data.</text>
</comment>
<keyword evidence="7" id="KW-1185">Reference proteome</keyword>
<evidence type="ECO:0000259" key="5">
    <source>
        <dbReference type="PROSITE" id="PS50931"/>
    </source>
</evidence>
<dbReference type="InterPro" id="IPR036390">
    <property type="entry name" value="WH_DNA-bd_sf"/>
</dbReference>
<dbReference type="RefSeq" id="WP_237443994.1">
    <property type="nucleotide sequence ID" value="NZ_CAKLPX010000001.1"/>
</dbReference>
<feature type="domain" description="HTH lysR-type" evidence="5">
    <location>
        <begin position="8"/>
        <end position="65"/>
    </location>
</feature>
<evidence type="ECO:0000313" key="7">
    <source>
        <dbReference type="Proteomes" id="UP000838100"/>
    </source>
</evidence>
<sequence length="294" mass="32902">MILSRRELPLNALRAFEVVARHSNMRRAAEELGVTHGAVSRQVKQLEQRLGVALFDRQHNRLQLTSAGKRFQVGVRSAFDKIVDASYYLNPESMTGALVIAATPSICVGWLVRLLQGFQLKYPEIELQIQNITPGQRQIPADVDVAICYGQPEVTTRVCQRLFHENYFPVCCPSLLQSSSPIEQPADVLRYPLLHDRHQVWRRWLAHTGVEGEAVANVTFPESYQVMSAVRAGMGIALVETIEVAEELQNGQLVRLSDEVVAASQGQYLVMDNESRMSARARAFVEHLQSALAL</sequence>
<dbReference type="PANTHER" id="PTHR30537:SF26">
    <property type="entry name" value="GLYCINE CLEAVAGE SYSTEM TRANSCRIPTIONAL ACTIVATOR"/>
    <property type="match status" value="1"/>
</dbReference>
<keyword evidence="4" id="KW-0804">Transcription</keyword>
<dbReference type="Proteomes" id="UP000838100">
    <property type="component" value="Unassembled WGS sequence"/>
</dbReference>
<dbReference type="CDD" id="cd08432">
    <property type="entry name" value="PBP2_GcdR_TrpI_HvrB_AmpR_like"/>
    <property type="match status" value="1"/>
</dbReference>
<name>A0ABN8EIA0_9GAMM</name>
<reference evidence="6" key="1">
    <citation type="submission" date="2021-12" db="EMBL/GenBank/DDBJ databases">
        <authorList>
            <person name="Rodrigo-Torres L."/>
            <person name="Arahal R. D."/>
            <person name="Lucena T."/>
        </authorList>
    </citation>
    <scope>NUCLEOTIDE SEQUENCE</scope>
    <source>
        <strain evidence="6">CECT 8267</strain>
    </source>
</reference>
<evidence type="ECO:0000256" key="3">
    <source>
        <dbReference type="ARBA" id="ARBA00023125"/>
    </source>
</evidence>
<dbReference type="InterPro" id="IPR036388">
    <property type="entry name" value="WH-like_DNA-bd_sf"/>
</dbReference>
<keyword evidence="2" id="KW-0805">Transcription regulation</keyword>
<dbReference type="Gene3D" id="1.10.10.10">
    <property type="entry name" value="Winged helix-like DNA-binding domain superfamily/Winged helix DNA-binding domain"/>
    <property type="match status" value="1"/>
</dbReference>
<dbReference type="InterPro" id="IPR000847">
    <property type="entry name" value="LysR_HTH_N"/>
</dbReference>
<comment type="similarity">
    <text evidence="1">Belongs to the LysR transcriptional regulatory family.</text>
</comment>
<dbReference type="SUPFAM" id="SSF53850">
    <property type="entry name" value="Periplasmic binding protein-like II"/>
    <property type="match status" value="1"/>
</dbReference>
<dbReference type="Pfam" id="PF00126">
    <property type="entry name" value="HTH_1"/>
    <property type="match status" value="1"/>
</dbReference>
<gene>
    <name evidence="6" type="primary">gcvA</name>
    <name evidence="6" type="ORF">SIN8267_01446</name>
</gene>
<dbReference type="PANTHER" id="PTHR30537">
    <property type="entry name" value="HTH-TYPE TRANSCRIPTIONAL REGULATOR"/>
    <property type="match status" value="1"/>
</dbReference>
<evidence type="ECO:0000313" key="6">
    <source>
        <dbReference type="EMBL" id="CAH0991343.1"/>
    </source>
</evidence>
<dbReference type="EMBL" id="CAKLPX010000001">
    <property type="protein sequence ID" value="CAH0991343.1"/>
    <property type="molecule type" value="Genomic_DNA"/>
</dbReference>
<dbReference type="SUPFAM" id="SSF46785">
    <property type="entry name" value="Winged helix' DNA-binding domain"/>
    <property type="match status" value="1"/>
</dbReference>
<dbReference type="Gene3D" id="3.40.190.10">
    <property type="entry name" value="Periplasmic binding protein-like II"/>
    <property type="match status" value="2"/>
</dbReference>
<dbReference type="PROSITE" id="PS50931">
    <property type="entry name" value="HTH_LYSR"/>
    <property type="match status" value="1"/>
</dbReference>
<dbReference type="InterPro" id="IPR005119">
    <property type="entry name" value="LysR_subst-bd"/>
</dbReference>
<evidence type="ECO:0000256" key="4">
    <source>
        <dbReference type="ARBA" id="ARBA00023163"/>
    </source>
</evidence>
<keyword evidence="3" id="KW-0238">DNA-binding</keyword>